<organism evidence="1">
    <name type="scientific">marine sediment metagenome</name>
    <dbReference type="NCBI Taxonomy" id="412755"/>
    <lineage>
        <taxon>unclassified sequences</taxon>
        <taxon>metagenomes</taxon>
        <taxon>ecological metagenomes</taxon>
    </lineage>
</organism>
<evidence type="ECO:0000313" key="1">
    <source>
        <dbReference type="EMBL" id="KKL92556.1"/>
    </source>
</evidence>
<protein>
    <submittedName>
        <fullName evidence="1">Uncharacterized protein</fullName>
    </submittedName>
</protein>
<gene>
    <name evidence="1" type="ORF">LCGC14_1883530</name>
</gene>
<comment type="caution">
    <text evidence="1">The sequence shown here is derived from an EMBL/GenBank/DDBJ whole genome shotgun (WGS) entry which is preliminary data.</text>
</comment>
<dbReference type="EMBL" id="LAZR01019431">
    <property type="protein sequence ID" value="KKL92556.1"/>
    <property type="molecule type" value="Genomic_DNA"/>
</dbReference>
<accession>A0A0F9GPW2</accession>
<sequence length="171" mass="20088">MSREIRRVPVNWEHPKDDEGRYVPINDEDYETVITEWIRNHNLWMIGKHPDQIEDSEAMAKYEYYADWDGNAPDVEYYHPKWTDEERTHYQVYETVSEGTPVTPPFKTKAELINYLVEHGTYWDGEGYNREIAENFVEQGWVPSMIMTGNKMFSGINCAAIISKEQEQSGA</sequence>
<name>A0A0F9GPW2_9ZZZZ</name>
<reference evidence="1" key="1">
    <citation type="journal article" date="2015" name="Nature">
        <title>Complex archaea that bridge the gap between prokaryotes and eukaryotes.</title>
        <authorList>
            <person name="Spang A."/>
            <person name="Saw J.H."/>
            <person name="Jorgensen S.L."/>
            <person name="Zaremba-Niedzwiedzka K."/>
            <person name="Martijn J."/>
            <person name="Lind A.E."/>
            <person name="van Eijk R."/>
            <person name="Schleper C."/>
            <person name="Guy L."/>
            <person name="Ettema T.J."/>
        </authorList>
    </citation>
    <scope>NUCLEOTIDE SEQUENCE</scope>
</reference>
<proteinExistence type="predicted"/>
<dbReference type="AlphaFoldDB" id="A0A0F9GPW2"/>